<dbReference type="EMBL" id="CP001739">
    <property type="protein sequence ID" value="ACZ06951.1"/>
    <property type="molecule type" value="Genomic_DNA"/>
</dbReference>
<proteinExistence type="predicted"/>
<evidence type="ECO:0000256" key="1">
    <source>
        <dbReference type="SAM" id="SignalP"/>
    </source>
</evidence>
<dbReference type="RefSeq" id="WP_012859551.1">
    <property type="nucleotide sequence ID" value="NC_013517.1"/>
</dbReference>
<reference evidence="3" key="1">
    <citation type="submission" date="2009-09" db="EMBL/GenBank/DDBJ databases">
        <title>The complete chromosome of Sebaldella termitidis ATCC 33386.</title>
        <authorList>
            <consortium name="US DOE Joint Genome Institute (JGI-PGF)"/>
            <person name="Lucas S."/>
            <person name="Copeland A."/>
            <person name="Lapidus A."/>
            <person name="Glavina del Rio T."/>
            <person name="Dalin E."/>
            <person name="Tice H."/>
            <person name="Bruce D."/>
            <person name="Goodwin L."/>
            <person name="Pitluck S."/>
            <person name="Kyrpides N."/>
            <person name="Mavromatis K."/>
            <person name="Ivanova N."/>
            <person name="Mikhailova N."/>
            <person name="Sims D."/>
            <person name="Meincke L."/>
            <person name="Brettin T."/>
            <person name="Detter J.C."/>
            <person name="Han C."/>
            <person name="Larimer F."/>
            <person name="Land M."/>
            <person name="Hauser L."/>
            <person name="Markowitz V."/>
            <person name="Cheng J.F."/>
            <person name="Hugenholtz P."/>
            <person name="Woyke T."/>
            <person name="Wu D."/>
            <person name="Eisen J.A."/>
        </authorList>
    </citation>
    <scope>NUCLEOTIDE SEQUENCE [LARGE SCALE GENOMIC DNA]</scope>
    <source>
        <strain evidence="3">ATCC 33386 / NCTC 11300</strain>
    </source>
</reference>
<evidence type="ECO:0000313" key="3">
    <source>
        <dbReference type="Proteomes" id="UP000000845"/>
    </source>
</evidence>
<feature type="chain" id="PRO_5003019746" evidence="1">
    <location>
        <begin position="21"/>
        <end position="154"/>
    </location>
</feature>
<name>D1AJP4_SEBTE</name>
<feature type="signal peptide" evidence="1">
    <location>
        <begin position="1"/>
        <end position="20"/>
    </location>
</feature>
<dbReference type="Proteomes" id="UP000000845">
    <property type="component" value="Chromosome"/>
</dbReference>
<keyword evidence="3" id="KW-1185">Reference proteome</keyword>
<dbReference type="AlphaFoldDB" id="D1AJP4"/>
<dbReference type="HOGENOM" id="CLU_1703013_0_0_0"/>
<gene>
    <name evidence="2" type="ordered locus">Sterm_0063</name>
</gene>
<accession>D1AJP4</accession>
<organism evidence="2 3">
    <name type="scientific">Sebaldella termitidis (strain ATCC 33386 / NCTC 11300)</name>
    <dbReference type="NCBI Taxonomy" id="526218"/>
    <lineage>
        <taxon>Bacteria</taxon>
        <taxon>Fusobacteriati</taxon>
        <taxon>Fusobacteriota</taxon>
        <taxon>Fusobacteriia</taxon>
        <taxon>Fusobacteriales</taxon>
        <taxon>Leptotrichiaceae</taxon>
        <taxon>Sebaldella</taxon>
    </lineage>
</organism>
<protein>
    <submittedName>
        <fullName evidence="2">Uncharacterized protein</fullName>
    </submittedName>
</protein>
<reference evidence="2 3" key="2">
    <citation type="journal article" date="2010" name="Stand. Genomic Sci.">
        <title>Complete genome sequence of Sebaldella termitidis type strain (NCTC 11300).</title>
        <authorList>
            <person name="Harmon-Smith M."/>
            <person name="Celia L."/>
            <person name="Chertkov O."/>
            <person name="Lapidus A."/>
            <person name="Copeland A."/>
            <person name="Glavina Del Rio T."/>
            <person name="Nolan M."/>
            <person name="Lucas S."/>
            <person name="Tice H."/>
            <person name="Cheng J.F."/>
            <person name="Han C."/>
            <person name="Detter J.C."/>
            <person name="Bruce D."/>
            <person name="Goodwin L."/>
            <person name="Pitluck S."/>
            <person name="Pati A."/>
            <person name="Liolios K."/>
            <person name="Ivanova N."/>
            <person name="Mavromatis K."/>
            <person name="Mikhailova N."/>
            <person name="Chen A."/>
            <person name="Palaniappan K."/>
            <person name="Land M."/>
            <person name="Hauser L."/>
            <person name="Chang Y.J."/>
            <person name="Jeffries C.D."/>
            <person name="Brettin T."/>
            <person name="Goker M."/>
            <person name="Beck B."/>
            <person name="Bristow J."/>
            <person name="Eisen J.A."/>
            <person name="Markowitz V."/>
            <person name="Hugenholtz P."/>
            <person name="Kyrpides N.C."/>
            <person name="Klenk H.P."/>
            <person name="Chen F."/>
        </authorList>
    </citation>
    <scope>NUCLEOTIDE SEQUENCE [LARGE SCALE GENOMIC DNA]</scope>
    <source>
        <strain evidence="3">ATCC 33386 / NCTC 11300</strain>
    </source>
</reference>
<dbReference type="KEGG" id="str:Sterm_0063"/>
<evidence type="ECO:0000313" key="2">
    <source>
        <dbReference type="EMBL" id="ACZ06951.1"/>
    </source>
</evidence>
<keyword evidence="1" id="KW-0732">Signal</keyword>
<dbReference type="STRING" id="526218.Sterm_0063"/>
<sequence length="154" mass="18617">MKKILLLLIFLCTISFSNTIGGFGDLKWGASREEAKKYLMETYKLKEYAVYEFDDYTQVNFENIKFLDVEMYDLVFYFNKNKQFSGWRAQTYTMRYDKRYLIDRYKKAYNLDEEKKSNDIISLTGFPESEAFLIQIYPDKVTFYIEDFNYSFPK</sequence>